<accession>C6HXL2</accession>
<evidence type="ECO:0000256" key="3">
    <source>
        <dbReference type="ARBA" id="ARBA00012030"/>
    </source>
</evidence>
<keyword evidence="7" id="KW-0227">DNA damage</keyword>
<evidence type="ECO:0000256" key="6">
    <source>
        <dbReference type="ARBA" id="ARBA00022723"/>
    </source>
</evidence>
<dbReference type="GO" id="GO:0046872">
    <property type="term" value="F:metal ion binding"/>
    <property type="evidence" value="ECO:0007669"/>
    <property type="project" value="UniProtKB-KW"/>
</dbReference>
<feature type="compositionally biased region" description="Low complexity" evidence="12">
    <location>
        <begin position="48"/>
        <end position="66"/>
    </location>
</feature>
<evidence type="ECO:0000256" key="10">
    <source>
        <dbReference type="ARBA" id="ARBA00023014"/>
    </source>
</evidence>
<keyword evidence="11" id="KW-0234">DNA repair</keyword>
<feature type="region of interest" description="Disordered" evidence="12">
    <location>
        <begin position="44"/>
        <end position="66"/>
    </location>
</feature>
<dbReference type="SUPFAM" id="SSF52141">
    <property type="entry name" value="Uracil-DNA glycosylase-like"/>
    <property type="match status" value="1"/>
</dbReference>
<evidence type="ECO:0000256" key="9">
    <source>
        <dbReference type="ARBA" id="ARBA00023004"/>
    </source>
</evidence>
<organism evidence="14 15">
    <name type="scientific">Leptospirillum ferrodiazotrophum</name>
    <dbReference type="NCBI Taxonomy" id="412449"/>
    <lineage>
        <taxon>Bacteria</taxon>
        <taxon>Pseudomonadati</taxon>
        <taxon>Nitrospirota</taxon>
        <taxon>Nitrospiria</taxon>
        <taxon>Nitrospirales</taxon>
        <taxon>Nitrospiraceae</taxon>
        <taxon>Leptospirillum</taxon>
    </lineage>
</organism>
<feature type="domain" description="Uracil-DNA glycosylase-like" evidence="13">
    <location>
        <begin position="91"/>
        <end position="240"/>
    </location>
</feature>
<keyword evidence="9" id="KW-0408">Iron</keyword>
<dbReference type="NCBIfam" id="TIGR00758">
    <property type="entry name" value="UDG_fam4"/>
    <property type="match status" value="1"/>
</dbReference>
<dbReference type="Gene3D" id="3.40.470.10">
    <property type="entry name" value="Uracil-DNA glycosylase-like domain"/>
    <property type="match status" value="1"/>
</dbReference>
<evidence type="ECO:0000256" key="4">
    <source>
        <dbReference type="ARBA" id="ARBA00019403"/>
    </source>
</evidence>
<comment type="similarity">
    <text evidence="2">Belongs to the uracil-DNA glycosylase (UDG) superfamily. Type 4 (UDGa) family.</text>
</comment>
<gene>
    <name evidence="14" type="ORF">UBAL3_92050210</name>
</gene>
<dbReference type="EC" id="3.2.2.27" evidence="3"/>
<evidence type="ECO:0000259" key="13">
    <source>
        <dbReference type="SMART" id="SM00986"/>
    </source>
</evidence>
<dbReference type="CDD" id="cd10030">
    <property type="entry name" value="UDG-F4_TTUDGA_SPO1dp_like"/>
    <property type="match status" value="1"/>
</dbReference>
<sequence length="251" mass="27049">MKEGHPLDGPEGLAVYLRYLQETVPDLALPRPSAETGEIRMAGGERVGSPLSPSLSAGSSPGESGSLESLAKVVSECRLCVLSSTRTFAVFGEGNPDARLMFVGEGPGADEDASGRPFVGRAGELLTRMIGAMGYRREDVYIANVVKCRPPGNRVPEESERASCLPYLKRQIGLISPKAMVLLGQTAAVSLLSRNEGISRLRGRETSLPEFPGIRVMPTYHPAYLLRNPAAKAQVWEDLQQVMGWLGKERG</sequence>
<dbReference type="EMBL" id="GG693873">
    <property type="protein sequence ID" value="EES52841.1"/>
    <property type="molecule type" value="Genomic_DNA"/>
</dbReference>
<keyword evidence="8" id="KW-0378">Hydrolase</keyword>
<protein>
    <recommendedName>
        <fullName evidence="4">Type-4 uracil-DNA glycosylase</fullName>
        <ecNumber evidence="3">3.2.2.27</ecNumber>
    </recommendedName>
</protein>
<reference evidence="14 15" key="1">
    <citation type="journal article" date="2009" name="Appl. Environ. Microbiol.">
        <title>Community genomic and proteomic analyses of chemoautotrophic iron-oxidizing "Leptospirillum rubarum" (Group II) and "Leptospirillum ferrodiazotrophum" (Group III) bacteria in acid mine drainage biofilms.</title>
        <authorList>
            <person name="Goltsman D.S."/>
            <person name="Denef V.J."/>
            <person name="Singer S.W."/>
            <person name="VerBerkmoes N.C."/>
            <person name="Lefsrud M."/>
            <person name="Mueller R.S."/>
            <person name="Dick G.J."/>
            <person name="Sun C.L."/>
            <person name="Wheeler K.E."/>
            <person name="Zemla A."/>
            <person name="Baker B.J."/>
            <person name="Hauser L."/>
            <person name="Land M."/>
            <person name="Shah M.B."/>
            <person name="Thelen M.P."/>
            <person name="Hettich R.L."/>
            <person name="Banfield J.F."/>
        </authorList>
    </citation>
    <scope>NUCLEOTIDE SEQUENCE [LARGE SCALE GENOMIC DNA]</scope>
</reference>
<dbReference type="AlphaFoldDB" id="C6HXL2"/>
<evidence type="ECO:0000256" key="1">
    <source>
        <dbReference type="ARBA" id="ARBA00001400"/>
    </source>
</evidence>
<dbReference type="PANTHER" id="PTHR33693">
    <property type="entry name" value="TYPE-5 URACIL-DNA GLYCOSYLASE"/>
    <property type="match status" value="1"/>
</dbReference>
<evidence type="ECO:0000256" key="12">
    <source>
        <dbReference type="SAM" id="MobiDB-lite"/>
    </source>
</evidence>
<evidence type="ECO:0000256" key="7">
    <source>
        <dbReference type="ARBA" id="ARBA00022763"/>
    </source>
</evidence>
<keyword evidence="10" id="KW-0411">Iron-sulfur</keyword>
<dbReference type="SMART" id="SM00986">
    <property type="entry name" value="UDG"/>
    <property type="match status" value="1"/>
</dbReference>
<dbReference type="InterPro" id="IPR036895">
    <property type="entry name" value="Uracil-DNA_glycosylase-like_sf"/>
</dbReference>
<evidence type="ECO:0000256" key="5">
    <source>
        <dbReference type="ARBA" id="ARBA00022485"/>
    </source>
</evidence>
<name>C6HXL2_9BACT</name>
<dbReference type="InterPro" id="IPR005273">
    <property type="entry name" value="Ura-DNA_glyco_family4"/>
</dbReference>
<keyword evidence="15" id="KW-1185">Reference proteome</keyword>
<evidence type="ECO:0000256" key="2">
    <source>
        <dbReference type="ARBA" id="ARBA00006521"/>
    </source>
</evidence>
<proteinExistence type="inferred from homology"/>
<dbReference type="Pfam" id="PF03167">
    <property type="entry name" value="UDG"/>
    <property type="match status" value="1"/>
</dbReference>
<dbReference type="PANTHER" id="PTHR33693:SF1">
    <property type="entry name" value="TYPE-4 URACIL-DNA GLYCOSYLASE"/>
    <property type="match status" value="1"/>
</dbReference>
<evidence type="ECO:0000256" key="11">
    <source>
        <dbReference type="ARBA" id="ARBA00023204"/>
    </source>
</evidence>
<comment type="catalytic activity">
    <reaction evidence="1">
        <text>Hydrolyzes single-stranded DNA or mismatched double-stranded DNA and polynucleotides, releasing free uracil.</text>
        <dbReference type="EC" id="3.2.2.27"/>
    </reaction>
</comment>
<dbReference type="GO" id="GO:0004844">
    <property type="term" value="F:uracil DNA N-glycosylase activity"/>
    <property type="evidence" value="ECO:0007669"/>
    <property type="project" value="UniProtKB-EC"/>
</dbReference>
<dbReference type="SMART" id="SM00987">
    <property type="entry name" value="UreE_C"/>
    <property type="match status" value="1"/>
</dbReference>
<dbReference type="InterPro" id="IPR005122">
    <property type="entry name" value="Uracil-DNA_glycosylase-like"/>
</dbReference>
<dbReference type="Proteomes" id="UP000009374">
    <property type="component" value="Unassembled WGS sequence"/>
</dbReference>
<evidence type="ECO:0000313" key="14">
    <source>
        <dbReference type="EMBL" id="EES52841.1"/>
    </source>
</evidence>
<evidence type="ECO:0000256" key="8">
    <source>
        <dbReference type="ARBA" id="ARBA00022801"/>
    </source>
</evidence>
<dbReference type="InterPro" id="IPR051536">
    <property type="entry name" value="UDG_Type-4/5"/>
</dbReference>
<dbReference type="GO" id="GO:0006281">
    <property type="term" value="P:DNA repair"/>
    <property type="evidence" value="ECO:0007669"/>
    <property type="project" value="UniProtKB-KW"/>
</dbReference>
<keyword evidence="6" id="KW-0479">Metal-binding</keyword>
<dbReference type="GO" id="GO:0051539">
    <property type="term" value="F:4 iron, 4 sulfur cluster binding"/>
    <property type="evidence" value="ECO:0007669"/>
    <property type="project" value="UniProtKB-KW"/>
</dbReference>
<keyword evidence="5" id="KW-0004">4Fe-4S</keyword>
<evidence type="ECO:0000313" key="15">
    <source>
        <dbReference type="Proteomes" id="UP000009374"/>
    </source>
</evidence>